<dbReference type="EMBL" id="BK015583">
    <property type="protein sequence ID" value="DAE14483.1"/>
    <property type="molecule type" value="Genomic_DNA"/>
</dbReference>
<protein>
    <submittedName>
        <fullName evidence="1">Uncharacterized protein</fullName>
    </submittedName>
</protein>
<reference evidence="1" key="1">
    <citation type="journal article" date="2021" name="Proc. Natl. Acad. Sci. U.S.A.">
        <title>A Catalog of Tens of Thousands of Viruses from Human Metagenomes Reveals Hidden Associations with Chronic Diseases.</title>
        <authorList>
            <person name="Tisza M.J."/>
            <person name="Buck C.B."/>
        </authorList>
    </citation>
    <scope>NUCLEOTIDE SEQUENCE</scope>
    <source>
        <strain evidence="1">CtHiz26</strain>
    </source>
</reference>
<accession>A0A8S5Q6R3</accession>
<evidence type="ECO:0000313" key="1">
    <source>
        <dbReference type="EMBL" id="DAE14483.1"/>
    </source>
</evidence>
<proteinExistence type="predicted"/>
<organism evidence="1">
    <name type="scientific">Siphoviridae sp. ctHiz26</name>
    <dbReference type="NCBI Taxonomy" id="2825423"/>
    <lineage>
        <taxon>Viruses</taxon>
        <taxon>Duplodnaviria</taxon>
        <taxon>Heunggongvirae</taxon>
        <taxon>Uroviricota</taxon>
        <taxon>Caudoviricetes</taxon>
    </lineage>
</organism>
<sequence>MAHIIPRRVLFVYTYICKLPVKSTSLANFVVKDHKI</sequence>
<name>A0A8S5Q6R3_9CAUD</name>